<dbReference type="OrthoDB" id="692876at2759"/>
<gene>
    <name evidence="1" type="ORF">E2562_014131</name>
</gene>
<reference evidence="1 2" key="1">
    <citation type="submission" date="2019-11" db="EMBL/GenBank/DDBJ databases">
        <title>Whole genome sequence of Oryza granulata.</title>
        <authorList>
            <person name="Li W."/>
        </authorList>
    </citation>
    <scope>NUCLEOTIDE SEQUENCE [LARGE SCALE GENOMIC DNA]</scope>
    <source>
        <strain evidence="2">cv. Menghai</strain>
        <tissue evidence="1">Leaf</tissue>
    </source>
</reference>
<protein>
    <submittedName>
        <fullName evidence="1">Uncharacterized protein</fullName>
    </submittedName>
</protein>
<name>A0A6G1F8F7_9ORYZ</name>
<organism evidence="1 2">
    <name type="scientific">Oryza meyeriana var. granulata</name>
    <dbReference type="NCBI Taxonomy" id="110450"/>
    <lineage>
        <taxon>Eukaryota</taxon>
        <taxon>Viridiplantae</taxon>
        <taxon>Streptophyta</taxon>
        <taxon>Embryophyta</taxon>
        <taxon>Tracheophyta</taxon>
        <taxon>Spermatophyta</taxon>
        <taxon>Magnoliopsida</taxon>
        <taxon>Liliopsida</taxon>
        <taxon>Poales</taxon>
        <taxon>Poaceae</taxon>
        <taxon>BOP clade</taxon>
        <taxon>Oryzoideae</taxon>
        <taxon>Oryzeae</taxon>
        <taxon>Oryzinae</taxon>
        <taxon>Oryza</taxon>
        <taxon>Oryza meyeriana</taxon>
    </lineage>
</organism>
<dbReference type="Proteomes" id="UP000479710">
    <property type="component" value="Unassembled WGS sequence"/>
</dbReference>
<comment type="caution">
    <text evidence="1">The sequence shown here is derived from an EMBL/GenBank/DDBJ whole genome shotgun (WGS) entry which is preliminary data.</text>
</comment>
<keyword evidence="2" id="KW-1185">Reference proteome</keyword>
<dbReference type="AlphaFoldDB" id="A0A6G1F8F7"/>
<accession>A0A6G1F8F7</accession>
<dbReference type="EMBL" id="SPHZ02000001">
    <property type="protein sequence ID" value="KAF0933141.1"/>
    <property type="molecule type" value="Genomic_DNA"/>
</dbReference>
<sequence length="122" mass="14524">MVKRKFVDHQTTLHRFTRRMLDVVISRKEKEAAKTHTCSGKPIVKTRWPFAVQLSRVYMRTRLKVFEETLDDNTAFRIDMDGNDGTRWVVSHTKCSENHNWCQQQFKVLANVDSRQYECECK</sequence>
<proteinExistence type="predicted"/>
<evidence type="ECO:0000313" key="2">
    <source>
        <dbReference type="Proteomes" id="UP000479710"/>
    </source>
</evidence>
<evidence type="ECO:0000313" key="1">
    <source>
        <dbReference type="EMBL" id="KAF0933141.1"/>
    </source>
</evidence>